<dbReference type="NCBIfam" id="NF008249">
    <property type="entry name" value="PRK11025.1"/>
    <property type="match status" value="1"/>
</dbReference>
<evidence type="ECO:0000256" key="6">
    <source>
        <dbReference type="ARBA" id="ARBA00023235"/>
    </source>
</evidence>
<reference evidence="13 14" key="1">
    <citation type="submission" date="2016-10" db="EMBL/GenBank/DDBJ databases">
        <authorList>
            <person name="de Groot N.N."/>
        </authorList>
    </citation>
    <scope>NUCLEOTIDE SEQUENCE [LARGE SCALE GENOMIC DNA]</scope>
    <source>
        <strain evidence="12 13">CGMCC 1.9095</strain>
        <strain evidence="11 14">DSM 22558</strain>
    </source>
</reference>
<evidence type="ECO:0000256" key="1">
    <source>
        <dbReference type="ARBA" id="ARBA00000381"/>
    </source>
</evidence>
<feature type="domain" description="RNA-binding S4" evidence="10">
    <location>
        <begin position="66"/>
        <end position="125"/>
    </location>
</feature>
<evidence type="ECO:0000256" key="2">
    <source>
        <dbReference type="ARBA" id="ARBA00002876"/>
    </source>
</evidence>
<name>A0A1I4IWU0_9GAMM</name>
<comment type="catalytic activity">
    <reaction evidence="9">
        <text>a uridine in RNA = a pseudouridine in RNA</text>
        <dbReference type="Rhea" id="RHEA:48348"/>
        <dbReference type="Rhea" id="RHEA-COMP:12068"/>
        <dbReference type="Rhea" id="RHEA-COMP:12069"/>
        <dbReference type="ChEBI" id="CHEBI:65314"/>
        <dbReference type="ChEBI" id="CHEBI:65315"/>
    </reaction>
</comment>
<proteinExistence type="inferred from homology"/>
<dbReference type="CDD" id="cd02869">
    <property type="entry name" value="PseudoU_synth_RluA_like"/>
    <property type="match status" value="1"/>
</dbReference>
<evidence type="ECO:0000256" key="4">
    <source>
        <dbReference type="ARBA" id="ARBA00022552"/>
    </source>
</evidence>
<dbReference type="InterPro" id="IPR036986">
    <property type="entry name" value="S4_RNA-bd_sf"/>
</dbReference>
<dbReference type="EC" id="5.4.99.-" evidence="9"/>
<dbReference type="SMART" id="SM00363">
    <property type="entry name" value="S4"/>
    <property type="match status" value="1"/>
</dbReference>
<evidence type="ECO:0000259" key="10">
    <source>
        <dbReference type="SMART" id="SM00363"/>
    </source>
</evidence>
<keyword evidence="5 8" id="KW-0694">RNA-binding</keyword>
<dbReference type="GO" id="GO:0000455">
    <property type="term" value="P:enzyme-directed rRNA pseudouridine synthesis"/>
    <property type="evidence" value="ECO:0007669"/>
    <property type="project" value="UniProtKB-ARBA"/>
</dbReference>
<organism evidence="12 13">
    <name type="scientific">Halopseudomonas bauzanensis</name>
    <dbReference type="NCBI Taxonomy" id="653930"/>
    <lineage>
        <taxon>Bacteria</taxon>
        <taxon>Pseudomonadati</taxon>
        <taxon>Pseudomonadota</taxon>
        <taxon>Gammaproteobacteria</taxon>
        <taxon>Pseudomonadales</taxon>
        <taxon>Pseudomonadaceae</taxon>
        <taxon>Halopseudomonas</taxon>
    </lineage>
</organism>
<dbReference type="Proteomes" id="UP000186904">
    <property type="component" value="Unassembled WGS sequence"/>
</dbReference>
<dbReference type="PANTHER" id="PTHR21600">
    <property type="entry name" value="MITOCHONDRIAL RNA PSEUDOURIDINE SYNTHASE"/>
    <property type="match status" value="1"/>
</dbReference>
<keyword evidence="13" id="KW-1185">Reference proteome</keyword>
<dbReference type="GO" id="GO:0003723">
    <property type="term" value="F:RNA binding"/>
    <property type="evidence" value="ECO:0007669"/>
    <property type="project" value="UniProtKB-KW"/>
</dbReference>
<dbReference type="AlphaFoldDB" id="A0A1I4IWU0"/>
<dbReference type="Gene3D" id="3.30.2350.10">
    <property type="entry name" value="Pseudouridine synthase"/>
    <property type="match status" value="1"/>
</dbReference>
<evidence type="ECO:0000313" key="12">
    <source>
        <dbReference type="EMBL" id="SFL58838.1"/>
    </source>
</evidence>
<dbReference type="EMBL" id="FOUA01000001">
    <property type="protein sequence ID" value="SFL58838.1"/>
    <property type="molecule type" value="Genomic_DNA"/>
</dbReference>
<dbReference type="Pfam" id="PF01479">
    <property type="entry name" value="S4"/>
    <property type="match status" value="1"/>
</dbReference>
<dbReference type="Gene3D" id="3.10.290.10">
    <property type="entry name" value="RNA-binding S4 domain"/>
    <property type="match status" value="1"/>
</dbReference>
<dbReference type="InterPro" id="IPR002942">
    <property type="entry name" value="S4_RNA-bd"/>
</dbReference>
<evidence type="ECO:0000256" key="8">
    <source>
        <dbReference type="PROSITE-ProRule" id="PRU00182"/>
    </source>
</evidence>
<evidence type="ECO:0000256" key="5">
    <source>
        <dbReference type="ARBA" id="ARBA00022884"/>
    </source>
</evidence>
<keyword evidence="4" id="KW-0698">rRNA processing</keyword>
<protein>
    <recommendedName>
        <fullName evidence="9">Pseudouridine synthase</fullName>
        <ecNumber evidence="9">5.4.99.-</ecNumber>
    </recommendedName>
</protein>
<dbReference type="PROSITE" id="PS50889">
    <property type="entry name" value="S4"/>
    <property type="match status" value="1"/>
</dbReference>
<comment type="function">
    <text evidence="2">Responsible for synthesis of pseudouridine from uracil at positions 955, 2504 and 2580 in 23S ribosomal RNA.</text>
</comment>
<dbReference type="InterPro" id="IPR006225">
    <property type="entry name" value="PsdUridine_synth_RluC/D"/>
</dbReference>
<evidence type="ECO:0000313" key="11">
    <source>
        <dbReference type="EMBL" id="SER71152.1"/>
    </source>
</evidence>
<evidence type="ECO:0000313" key="13">
    <source>
        <dbReference type="Proteomes" id="UP000186599"/>
    </source>
</evidence>
<dbReference type="InterPro" id="IPR020103">
    <property type="entry name" value="PsdUridine_synth_cat_dom_sf"/>
</dbReference>
<gene>
    <name evidence="12" type="ORF">SAMN04487855_0257</name>
    <name evidence="11" type="ORF">SAMN05216589_1370</name>
</gene>
<dbReference type="SUPFAM" id="SSF55120">
    <property type="entry name" value="Pseudouridine synthase"/>
    <property type="match status" value="1"/>
</dbReference>
<dbReference type="PANTHER" id="PTHR21600:SF92">
    <property type="entry name" value="RIBOSOMAL LARGE SUBUNIT PSEUDOURIDINE SYNTHASE C"/>
    <property type="match status" value="1"/>
</dbReference>
<evidence type="ECO:0000256" key="9">
    <source>
        <dbReference type="RuleBase" id="RU362028"/>
    </source>
</evidence>
<dbReference type="InterPro" id="IPR006224">
    <property type="entry name" value="PsdUridine_synth_RluA-like_CS"/>
</dbReference>
<comment type="similarity">
    <text evidence="3 9">Belongs to the pseudouridine synthase RluA family.</text>
</comment>
<dbReference type="Proteomes" id="UP000186599">
    <property type="component" value="Unassembled WGS sequence"/>
</dbReference>
<dbReference type="EMBL" id="FOGN01000001">
    <property type="protein sequence ID" value="SER71152.1"/>
    <property type="molecule type" value="Genomic_DNA"/>
</dbReference>
<dbReference type="NCBIfam" id="TIGR00005">
    <property type="entry name" value="rluA_subfam"/>
    <property type="match status" value="1"/>
</dbReference>
<feature type="active site" evidence="7">
    <location>
        <position position="189"/>
    </location>
</feature>
<dbReference type="STRING" id="653930.SAMN05216589_1370"/>
<evidence type="ECO:0000256" key="7">
    <source>
        <dbReference type="PIRSR" id="PIRSR606225-1"/>
    </source>
</evidence>
<dbReference type="InterPro" id="IPR050188">
    <property type="entry name" value="RluA_PseudoU_synthase"/>
</dbReference>
<comment type="catalytic activity">
    <reaction evidence="1">
        <text>uridine(955/2504/2580) in 23S rRNA = pseudouridine(955/2504/2580) in 23S rRNA</text>
        <dbReference type="Rhea" id="RHEA:42528"/>
        <dbReference type="Rhea" id="RHEA-COMP:10099"/>
        <dbReference type="Rhea" id="RHEA-COMP:10100"/>
        <dbReference type="ChEBI" id="CHEBI:65314"/>
        <dbReference type="ChEBI" id="CHEBI:65315"/>
        <dbReference type="EC" id="5.4.99.24"/>
    </reaction>
</comment>
<evidence type="ECO:0000256" key="3">
    <source>
        <dbReference type="ARBA" id="ARBA00010876"/>
    </source>
</evidence>
<dbReference type="PROSITE" id="PS01129">
    <property type="entry name" value="PSI_RLU"/>
    <property type="match status" value="1"/>
</dbReference>
<accession>A0A1I4IWU0</accession>
<sequence>MFLGRLQSRRSRLPSCCLLRSSSDYSSINQVLQLHEKMYHAPMKIDQPVISAAVQTDLISEDQAGQRIDNYLLTRLKGAPRTLIYRILRKGEVRVNKGRIKPEYRLRAGDSIRIPPVRLPQPDEPALVGQGILNALESNILYEDKGLIVVNKPAGLAVHGGSGLDFGVIEAMRQLRPELQQLELVHRLDRDTSGCLMIAKKRSMLRHLHAELRGDGPGKGVTKCYLALVRGRWPSTVKKVHAPLLKNNLRSGERMVEVNPEGKESLTEFRVIQRFGDFATLVEARPITGRTHQIRVHARHAGHPIAGDPKYGDDDFSRIIREKGGKRLFLHAVSLSAELPEGGRLEVSAEPGTVWDRTLSRLSEE</sequence>
<dbReference type="SUPFAM" id="SSF55174">
    <property type="entry name" value="Alpha-L RNA-binding motif"/>
    <property type="match status" value="1"/>
</dbReference>
<dbReference type="GO" id="GO:0160141">
    <property type="term" value="F:23S rRNA pseudouridine(955/2504/2580) synthase activity"/>
    <property type="evidence" value="ECO:0007669"/>
    <property type="project" value="UniProtKB-EC"/>
</dbReference>
<evidence type="ECO:0000313" key="14">
    <source>
        <dbReference type="Proteomes" id="UP000186904"/>
    </source>
</evidence>
<dbReference type="CDD" id="cd00165">
    <property type="entry name" value="S4"/>
    <property type="match status" value="1"/>
</dbReference>
<dbReference type="InterPro" id="IPR006145">
    <property type="entry name" value="PsdUridine_synth_RsuA/RluA"/>
</dbReference>
<keyword evidence="6 9" id="KW-0413">Isomerase</keyword>
<dbReference type="Pfam" id="PF00849">
    <property type="entry name" value="PseudoU_synth_2"/>
    <property type="match status" value="1"/>
</dbReference>